<gene>
    <name evidence="2" type="ORF">T11_8346</name>
</gene>
<dbReference type="Proteomes" id="UP000055024">
    <property type="component" value="Unassembled WGS sequence"/>
</dbReference>
<keyword evidence="1" id="KW-0472">Membrane</keyword>
<organism evidence="2 3">
    <name type="scientific">Trichinella zimbabwensis</name>
    <dbReference type="NCBI Taxonomy" id="268475"/>
    <lineage>
        <taxon>Eukaryota</taxon>
        <taxon>Metazoa</taxon>
        <taxon>Ecdysozoa</taxon>
        <taxon>Nematoda</taxon>
        <taxon>Enoplea</taxon>
        <taxon>Dorylaimia</taxon>
        <taxon>Trichinellida</taxon>
        <taxon>Trichinellidae</taxon>
        <taxon>Trichinella</taxon>
    </lineage>
</organism>
<evidence type="ECO:0000313" key="3">
    <source>
        <dbReference type="Proteomes" id="UP000055024"/>
    </source>
</evidence>
<sequence>MHCLTDWYVQSENKLHGFDVCHVRFPAHQFFKQSPMLAFHIHTLCLVMNTFASFHKHLFRLHLMSSQEIYHTTHYSIRLTTDMELDFVQNAKQQQQQQFIYLSYFCLFVCLLTLTMQIMFGLVKQKYDLPIEFASCSMEWICTMYHRQKGKLDTDNLLAVSDLIWTPVSAWTRLSTM</sequence>
<keyword evidence="1" id="KW-1133">Transmembrane helix</keyword>
<comment type="caution">
    <text evidence="2">The sequence shown here is derived from an EMBL/GenBank/DDBJ whole genome shotgun (WGS) entry which is preliminary data.</text>
</comment>
<feature type="transmembrane region" description="Helical" evidence="1">
    <location>
        <begin position="99"/>
        <end position="120"/>
    </location>
</feature>
<keyword evidence="1" id="KW-0812">Transmembrane</keyword>
<dbReference type="AlphaFoldDB" id="A0A0V1I5W1"/>
<evidence type="ECO:0000313" key="2">
    <source>
        <dbReference type="EMBL" id="KRZ17831.1"/>
    </source>
</evidence>
<accession>A0A0V1I5W1</accession>
<protein>
    <submittedName>
        <fullName evidence="2">Uncharacterized protein</fullName>
    </submittedName>
</protein>
<name>A0A0V1I5W1_9BILA</name>
<evidence type="ECO:0000256" key="1">
    <source>
        <dbReference type="SAM" id="Phobius"/>
    </source>
</evidence>
<proteinExistence type="predicted"/>
<keyword evidence="3" id="KW-1185">Reference proteome</keyword>
<reference evidence="2 3" key="1">
    <citation type="submission" date="2015-01" db="EMBL/GenBank/DDBJ databases">
        <title>Evolution of Trichinella species and genotypes.</title>
        <authorList>
            <person name="Korhonen P.K."/>
            <person name="Edoardo P."/>
            <person name="Giuseppe L.R."/>
            <person name="Gasser R.B."/>
        </authorList>
    </citation>
    <scope>NUCLEOTIDE SEQUENCE [LARGE SCALE GENOMIC DNA]</scope>
    <source>
        <strain evidence="2">ISS1029</strain>
    </source>
</reference>
<dbReference type="EMBL" id="JYDP01000005">
    <property type="protein sequence ID" value="KRZ17831.1"/>
    <property type="molecule type" value="Genomic_DNA"/>
</dbReference>